<evidence type="ECO:0000256" key="8">
    <source>
        <dbReference type="ARBA" id="ARBA00023136"/>
    </source>
</evidence>
<evidence type="ECO:0000256" key="1">
    <source>
        <dbReference type="ARBA" id="ARBA00004377"/>
    </source>
</evidence>
<evidence type="ECO:0000256" key="4">
    <source>
        <dbReference type="ARBA" id="ARBA00022481"/>
    </source>
</evidence>
<feature type="transmembrane region" description="Helical" evidence="11">
    <location>
        <begin position="36"/>
        <end position="57"/>
    </location>
</feature>
<evidence type="ECO:0000313" key="13">
    <source>
        <dbReference type="Proteomes" id="UP000198706"/>
    </source>
</evidence>
<evidence type="ECO:0000256" key="11">
    <source>
        <dbReference type="SAM" id="Phobius"/>
    </source>
</evidence>
<dbReference type="PRINTS" id="PR00885">
    <property type="entry name" value="BCTERIALGSPH"/>
</dbReference>
<keyword evidence="5" id="KW-0997">Cell inner membrane</keyword>
<keyword evidence="13" id="KW-1185">Reference proteome</keyword>
<dbReference type="GO" id="GO:0015628">
    <property type="term" value="P:protein secretion by the type II secretion system"/>
    <property type="evidence" value="ECO:0007669"/>
    <property type="project" value="InterPro"/>
</dbReference>
<dbReference type="InterPro" id="IPR002416">
    <property type="entry name" value="T2SS_protein-GspH"/>
</dbReference>
<keyword evidence="4" id="KW-0488">Methylation</keyword>
<dbReference type="InterPro" id="IPR049875">
    <property type="entry name" value="TypeII_GspH"/>
</dbReference>
<dbReference type="Proteomes" id="UP000198706">
    <property type="component" value="Unassembled WGS sequence"/>
</dbReference>
<keyword evidence="6 11" id="KW-0812">Transmembrane</keyword>
<sequence>MRTSAGAGASAPAVTGSGLRGSANGPAPAERRQDGFTLIELLVVMVIIGSLLSLAVLSTGNANTSRELRDEAQRLSGLIAVLSDEAVLDNREYGLLVRSESYRVLAYDEAKAIWAAVPGQNEHRVPVWARLELELEGEPLKLSAPVKENDDEPGLSQDEEKKEKEKSGPRQPEPQLLILSSGELSPFRLEIAERESKGTVYELVSDGFQMPKAELAKERR</sequence>
<gene>
    <name evidence="12" type="ORF">SAMN05216186_13722</name>
</gene>
<evidence type="ECO:0000256" key="7">
    <source>
        <dbReference type="ARBA" id="ARBA00022989"/>
    </source>
</evidence>
<evidence type="ECO:0000256" key="10">
    <source>
        <dbReference type="SAM" id="MobiDB-lite"/>
    </source>
</evidence>
<evidence type="ECO:0000256" key="9">
    <source>
        <dbReference type="ARBA" id="ARBA00030775"/>
    </source>
</evidence>
<dbReference type="Gene3D" id="3.55.40.10">
    <property type="entry name" value="minor pseudopilin epsh domain"/>
    <property type="match status" value="1"/>
</dbReference>
<proteinExistence type="predicted"/>
<reference evidence="12 13" key="1">
    <citation type="submission" date="2016-10" db="EMBL/GenBank/DDBJ databases">
        <authorList>
            <person name="de Groot N.N."/>
        </authorList>
    </citation>
    <scope>NUCLEOTIDE SEQUENCE [LARGE SCALE GENOMIC DNA]</scope>
    <source>
        <strain evidence="12 13">JCM 21544</strain>
    </source>
</reference>
<accession>A0A1G9PAF6</accession>
<dbReference type="NCBIfam" id="TIGR01708">
    <property type="entry name" value="typeII_sec_gspH"/>
    <property type="match status" value="1"/>
</dbReference>
<evidence type="ECO:0000256" key="3">
    <source>
        <dbReference type="ARBA" id="ARBA00022475"/>
    </source>
</evidence>
<comment type="subcellular location">
    <subcellularLocation>
        <location evidence="1">Cell inner membrane</location>
        <topology evidence="1">Single-pass membrane protein</topology>
    </subcellularLocation>
</comment>
<dbReference type="GO" id="GO:0005886">
    <property type="term" value="C:plasma membrane"/>
    <property type="evidence" value="ECO:0007669"/>
    <property type="project" value="UniProtKB-SubCell"/>
</dbReference>
<evidence type="ECO:0000256" key="5">
    <source>
        <dbReference type="ARBA" id="ARBA00022519"/>
    </source>
</evidence>
<evidence type="ECO:0000256" key="6">
    <source>
        <dbReference type="ARBA" id="ARBA00022692"/>
    </source>
</evidence>
<dbReference type="InterPro" id="IPR012902">
    <property type="entry name" value="N_methyl_site"/>
</dbReference>
<dbReference type="AlphaFoldDB" id="A0A1G9PAF6"/>
<feature type="region of interest" description="Disordered" evidence="10">
    <location>
        <begin position="1"/>
        <end position="29"/>
    </location>
</feature>
<dbReference type="STRING" id="137658.SAMN05216186_13722"/>
<keyword evidence="7 11" id="KW-1133">Transmembrane helix</keyword>
<dbReference type="NCBIfam" id="TIGR02532">
    <property type="entry name" value="IV_pilin_GFxxxE"/>
    <property type="match status" value="1"/>
</dbReference>
<dbReference type="SUPFAM" id="SSF54523">
    <property type="entry name" value="Pili subunits"/>
    <property type="match status" value="1"/>
</dbReference>
<dbReference type="EMBL" id="FNFD01000037">
    <property type="protein sequence ID" value="SDL95852.1"/>
    <property type="molecule type" value="Genomic_DNA"/>
</dbReference>
<keyword evidence="3" id="KW-1003">Cell membrane</keyword>
<keyword evidence="8 11" id="KW-0472">Membrane</keyword>
<feature type="compositionally biased region" description="Basic and acidic residues" evidence="10">
    <location>
        <begin position="158"/>
        <end position="168"/>
    </location>
</feature>
<organism evidence="12 13">
    <name type="scientific">Pseudomonas indica</name>
    <dbReference type="NCBI Taxonomy" id="137658"/>
    <lineage>
        <taxon>Bacteria</taxon>
        <taxon>Pseudomonadati</taxon>
        <taxon>Pseudomonadota</taxon>
        <taxon>Gammaproteobacteria</taxon>
        <taxon>Pseudomonadales</taxon>
        <taxon>Pseudomonadaceae</taxon>
        <taxon>Pseudomonas</taxon>
    </lineage>
</organism>
<evidence type="ECO:0000313" key="12">
    <source>
        <dbReference type="EMBL" id="SDL95852.1"/>
    </source>
</evidence>
<evidence type="ECO:0000256" key="2">
    <source>
        <dbReference type="ARBA" id="ARBA00021549"/>
    </source>
</evidence>
<feature type="region of interest" description="Disordered" evidence="10">
    <location>
        <begin position="141"/>
        <end position="181"/>
    </location>
</feature>
<dbReference type="InterPro" id="IPR045584">
    <property type="entry name" value="Pilin-like"/>
</dbReference>
<dbReference type="GO" id="GO:0015627">
    <property type="term" value="C:type II protein secretion system complex"/>
    <property type="evidence" value="ECO:0007669"/>
    <property type="project" value="InterPro"/>
</dbReference>
<protein>
    <recommendedName>
        <fullName evidence="2">Type II secretion system protein H</fullName>
    </recommendedName>
    <alternativeName>
        <fullName evidence="9">General secretion pathway protein H</fullName>
    </alternativeName>
</protein>
<dbReference type="RefSeq" id="WP_084338670.1">
    <property type="nucleotide sequence ID" value="NZ_FNFD01000037.1"/>
</dbReference>
<name>A0A1G9PAF6_9PSED</name>
<dbReference type="Pfam" id="PF07963">
    <property type="entry name" value="N_methyl"/>
    <property type="match status" value="1"/>
</dbReference>